<feature type="transmembrane region" description="Helical" evidence="7">
    <location>
        <begin position="88"/>
        <end position="109"/>
    </location>
</feature>
<dbReference type="SUPFAM" id="SSF161098">
    <property type="entry name" value="MetI-like"/>
    <property type="match status" value="1"/>
</dbReference>
<evidence type="ECO:0000256" key="5">
    <source>
        <dbReference type="ARBA" id="ARBA00022989"/>
    </source>
</evidence>
<protein>
    <submittedName>
        <fullName evidence="10">ABC transporter permease subunit</fullName>
    </submittedName>
    <submittedName>
        <fullName evidence="9">ABC-type sugar transport system, permease component</fullName>
    </submittedName>
</protein>
<feature type="transmembrane region" description="Helical" evidence="7">
    <location>
        <begin position="279"/>
        <end position="301"/>
    </location>
</feature>
<evidence type="ECO:0000256" key="1">
    <source>
        <dbReference type="ARBA" id="ARBA00004651"/>
    </source>
</evidence>
<dbReference type="InterPro" id="IPR051393">
    <property type="entry name" value="ABC_transporter_permease"/>
</dbReference>
<evidence type="ECO:0000256" key="3">
    <source>
        <dbReference type="ARBA" id="ARBA00022475"/>
    </source>
</evidence>
<sequence length="306" mass="33522">MKAIQSKSGKTTARSSRSWRYRIIPYLYVLPLVIISGAFIYYCMGFTIAMSFTDWDGISMDASFIGLKNYTKLLTPGSIFFQALLNNLIFLVVTVVVQAALGLLLAVILKERMPGSNLFKAFFFMPVTMAAVIIAAVFRGVLDPNLGGFNQVLADIGLGGLAHSWFGDPKTALLTICVVNIFQWTGFSMIIYYAGLMSIPQEVYEAAKIDGAGFWKTLFYVTLPMLRGTTNVLIVLGIVGSLKTFDIVMQTTGGGPGRATEFLNTYLYKVGIQQYEGGLSSAIGVLVLIIAILMSLGQMWLSNREK</sequence>
<reference evidence="10 11" key="1">
    <citation type="submission" date="2019-10" db="EMBL/GenBank/DDBJ databases">
        <title>Bifidobacterium from non-human primates.</title>
        <authorList>
            <person name="Modesto M."/>
        </authorList>
    </citation>
    <scope>NUCLEOTIDE SEQUENCE [LARGE SCALE GENOMIC DNA]</scope>
    <source>
        <strain evidence="10 11">TREM</strain>
    </source>
</reference>
<dbReference type="GO" id="GO:0005886">
    <property type="term" value="C:plasma membrane"/>
    <property type="evidence" value="ECO:0007669"/>
    <property type="project" value="UniProtKB-SubCell"/>
</dbReference>
<feature type="domain" description="ABC transmembrane type-1" evidence="8">
    <location>
        <begin position="84"/>
        <end position="298"/>
    </location>
</feature>
<comment type="subcellular location">
    <subcellularLocation>
        <location evidence="1 7">Cell membrane</location>
        <topology evidence="1 7">Multi-pass membrane protein</topology>
    </subcellularLocation>
</comment>
<evidence type="ECO:0000256" key="4">
    <source>
        <dbReference type="ARBA" id="ARBA00022692"/>
    </source>
</evidence>
<dbReference type="AlphaFoldDB" id="A0A6L4X169"/>
<dbReference type="RefSeq" id="WP_152358048.1">
    <property type="nucleotide sequence ID" value="NZ_WBSM01000003.1"/>
</dbReference>
<keyword evidence="4 7" id="KW-0812">Transmembrane</keyword>
<feature type="transmembrane region" description="Helical" evidence="7">
    <location>
        <begin position="121"/>
        <end position="142"/>
    </location>
</feature>
<name>A0A6L4X169_9BIFI</name>
<keyword evidence="6 7" id="KW-0472">Membrane</keyword>
<feature type="transmembrane region" description="Helical" evidence="7">
    <location>
        <begin position="172"/>
        <end position="196"/>
    </location>
</feature>
<keyword evidence="3" id="KW-1003">Cell membrane</keyword>
<dbReference type="GO" id="GO:0055085">
    <property type="term" value="P:transmembrane transport"/>
    <property type="evidence" value="ECO:0007669"/>
    <property type="project" value="InterPro"/>
</dbReference>
<dbReference type="InterPro" id="IPR000515">
    <property type="entry name" value="MetI-like"/>
</dbReference>
<reference evidence="9 12" key="2">
    <citation type="submission" date="2019-10" db="EMBL/GenBank/DDBJ databases">
        <title>Characterization of the phylogenetic diversity of two novel species belonging to the genus Bifidobacterium: Bifidobacterium cebidarum sp. nov. and Bifidobacterium leontopitheci sp. nov.</title>
        <authorList>
            <person name="Lugli G.A."/>
            <person name="Duranti S."/>
            <person name="Milani C."/>
            <person name="Turroni F."/>
            <person name="Ventura M."/>
        </authorList>
    </citation>
    <scope>NUCLEOTIDE SEQUENCE [LARGE SCALE GENOMIC DNA]</scope>
    <source>
        <strain evidence="9 12">DSM 100688</strain>
    </source>
</reference>
<evidence type="ECO:0000313" key="11">
    <source>
        <dbReference type="Proteomes" id="UP000469943"/>
    </source>
</evidence>
<keyword evidence="12" id="KW-1185">Reference proteome</keyword>
<comment type="similarity">
    <text evidence="7">Belongs to the binding-protein-dependent transport system permease family.</text>
</comment>
<proteinExistence type="inferred from homology"/>
<dbReference type="Proteomes" id="UP000469943">
    <property type="component" value="Unassembled WGS sequence"/>
</dbReference>
<keyword evidence="2 7" id="KW-0813">Transport</keyword>
<keyword evidence="9" id="KW-0762">Sugar transport</keyword>
<accession>A0A6L4X169</accession>
<organism evidence="9 12">
    <name type="scientific">Bifidobacterium ramosum</name>
    <dbReference type="NCBI Taxonomy" id="1798158"/>
    <lineage>
        <taxon>Bacteria</taxon>
        <taxon>Bacillati</taxon>
        <taxon>Actinomycetota</taxon>
        <taxon>Actinomycetes</taxon>
        <taxon>Bifidobacteriales</taxon>
        <taxon>Bifidobacteriaceae</taxon>
        <taxon>Bifidobacterium</taxon>
    </lineage>
</organism>
<dbReference type="Proteomes" id="UP000482084">
    <property type="component" value="Unassembled WGS sequence"/>
</dbReference>
<evidence type="ECO:0000313" key="9">
    <source>
        <dbReference type="EMBL" id="KAB8288400.1"/>
    </source>
</evidence>
<dbReference type="InterPro" id="IPR035906">
    <property type="entry name" value="MetI-like_sf"/>
</dbReference>
<dbReference type="PANTHER" id="PTHR30193">
    <property type="entry name" value="ABC TRANSPORTER PERMEASE PROTEIN"/>
    <property type="match status" value="1"/>
</dbReference>
<dbReference type="Gene3D" id="1.10.3720.10">
    <property type="entry name" value="MetI-like"/>
    <property type="match status" value="1"/>
</dbReference>
<gene>
    <name evidence="9" type="ORF">DSM100688_0967</name>
    <name evidence="10" type="ORF">GFD24_04920</name>
</gene>
<evidence type="ECO:0000256" key="6">
    <source>
        <dbReference type="ARBA" id="ARBA00023136"/>
    </source>
</evidence>
<dbReference type="PROSITE" id="PS50928">
    <property type="entry name" value="ABC_TM1"/>
    <property type="match status" value="1"/>
</dbReference>
<evidence type="ECO:0000256" key="2">
    <source>
        <dbReference type="ARBA" id="ARBA00022448"/>
    </source>
</evidence>
<evidence type="ECO:0000313" key="12">
    <source>
        <dbReference type="Proteomes" id="UP000482084"/>
    </source>
</evidence>
<dbReference type="PANTHER" id="PTHR30193:SF37">
    <property type="entry name" value="INNER MEMBRANE ABC TRANSPORTER PERMEASE PROTEIN YCJO"/>
    <property type="match status" value="1"/>
</dbReference>
<evidence type="ECO:0000313" key="10">
    <source>
        <dbReference type="EMBL" id="NEG71565.1"/>
    </source>
</evidence>
<evidence type="ECO:0000259" key="8">
    <source>
        <dbReference type="PROSITE" id="PS50928"/>
    </source>
</evidence>
<feature type="transmembrane region" description="Helical" evidence="7">
    <location>
        <begin position="217"/>
        <end position="239"/>
    </location>
</feature>
<evidence type="ECO:0000256" key="7">
    <source>
        <dbReference type="RuleBase" id="RU363032"/>
    </source>
</evidence>
<dbReference type="EMBL" id="WHZX01000003">
    <property type="protein sequence ID" value="NEG71565.1"/>
    <property type="molecule type" value="Genomic_DNA"/>
</dbReference>
<dbReference type="CDD" id="cd06261">
    <property type="entry name" value="TM_PBP2"/>
    <property type="match status" value="1"/>
</dbReference>
<comment type="caution">
    <text evidence="9">The sequence shown here is derived from an EMBL/GenBank/DDBJ whole genome shotgun (WGS) entry which is preliminary data.</text>
</comment>
<dbReference type="OrthoDB" id="5174895at2"/>
<dbReference type="Pfam" id="PF00528">
    <property type="entry name" value="BPD_transp_1"/>
    <property type="match status" value="1"/>
</dbReference>
<feature type="transmembrane region" description="Helical" evidence="7">
    <location>
        <begin position="26"/>
        <end position="52"/>
    </location>
</feature>
<keyword evidence="5 7" id="KW-1133">Transmembrane helix</keyword>
<dbReference type="EMBL" id="WBSM01000003">
    <property type="protein sequence ID" value="KAB8288400.1"/>
    <property type="molecule type" value="Genomic_DNA"/>
</dbReference>